<gene>
    <name evidence="2" type="ORF">XpruCFBP8353_07205</name>
    <name evidence="3" type="ORF">XpruCFBP8354_07205</name>
</gene>
<dbReference type="CDD" id="cd07262">
    <property type="entry name" value="VOC_like"/>
    <property type="match status" value="1"/>
</dbReference>
<dbReference type="Proteomes" id="UP000233720">
    <property type="component" value="Unassembled WGS sequence"/>
</dbReference>
<dbReference type="EMBL" id="PHKW01000002">
    <property type="protein sequence ID" value="PKV17795.1"/>
    <property type="molecule type" value="Genomic_DNA"/>
</dbReference>
<accession>A0A2N3RLZ3</accession>
<evidence type="ECO:0000313" key="3">
    <source>
        <dbReference type="EMBL" id="PKV17795.1"/>
    </source>
</evidence>
<reference evidence="4 5" key="1">
    <citation type="submission" date="2017-11" db="EMBL/GenBank/DDBJ databases">
        <title>Xanthomonas prunicola sp. nov., a novel pathogen that affects nectarine (Prunus persica var. nectarine) trees.</title>
        <authorList>
            <person name="Lopez M."/>
            <person name="Lopez-Soriano P."/>
            <person name="Garita-Cambronero J."/>
            <person name="Beltran C."/>
            <person name="Taghouti G."/>
            <person name="Portier P."/>
            <person name="Cubero J."/>
            <person name="Fischer-Le Saux M."/>
            <person name="Marco-Noales E."/>
        </authorList>
    </citation>
    <scope>NUCLEOTIDE SEQUENCE [LARGE SCALE GENOMIC DNA]</scope>
    <source>
        <strain evidence="2 4">CFBP8353</strain>
        <strain evidence="3 5">CFBP8354</strain>
    </source>
</reference>
<dbReference type="Pfam" id="PF00903">
    <property type="entry name" value="Glyoxalase"/>
    <property type="match status" value="1"/>
</dbReference>
<dbReference type="EMBL" id="PHKV01000002">
    <property type="protein sequence ID" value="PKV13520.1"/>
    <property type="molecule type" value="Genomic_DNA"/>
</dbReference>
<name>A0A2N3RLZ3_9XANT</name>
<sequence length="148" mass="15640">MLHHVSLGVRAIDASVAFYDATLGALGYVRVWSDLEPGTLDQAVGYGWPGGEDCLALKQRQAAQCTPGAGFHLAFAATDASAVDAFHRAALPRGGRCHGTPGLRPDYGDDYYAAFVIDPDGHHIEAVVDRTPPREAASPLRKTGLAVV</sequence>
<dbReference type="PANTHER" id="PTHR35006:SF4">
    <property type="entry name" value="BLR7706 PROTEIN"/>
    <property type="match status" value="1"/>
</dbReference>
<dbReference type="OrthoDB" id="9800438at2"/>
<dbReference type="SUPFAM" id="SSF54593">
    <property type="entry name" value="Glyoxalase/Bleomycin resistance protein/Dihydroxybiphenyl dioxygenase"/>
    <property type="match status" value="1"/>
</dbReference>
<evidence type="ECO:0000313" key="2">
    <source>
        <dbReference type="EMBL" id="PKV13520.1"/>
    </source>
</evidence>
<dbReference type="Proteomes" id="UP000233748">
    <property type="component" value="Unassembled WGS sequence"/>
</dbReference>
<protein>
    <submittedName>
        <fullName evidence="2">VOC family protein</fullName>
    </submittedName>
</protein>
<proteinExistence type="predicted"/>
<dbReference type="InterPro" id="IPR037523">
    <property type="entry name" value="VOC_core"/>
</dbReference>
<feature type="domain" description="VOC" evidence="1">
    <location>
        <begin position="1"/>
        <end position="129"/>
    </location>
</feature>
<dbReference type="PANTHER" id="PTHR35006">
    <property type="entry name" value="GLYOXALASE FAMILY PROTEIN (AFU_ORTHOLOGUE AFUA_5G14830)"/>
    <property type="match status" value="1"/>
</dbReference>
<organism evidence="2 4">
    <name type="scientific">Xanthomonas prunicola</name>
    <dbReference type="NCBI Taxonomy" id="2053930"/>
    <lineage>
        <taxon>Bacteria</taxon>
        <taxon>Pseudomonadati</taxon>
        <taxon>Pseudomonadota</taxon>
        <taxon>Gammaproteobacteria</taxon>
        <taxon>Lysobacterales</taxon>
        <taxon>Lysobacteraceae</taxon>
        <taxon>Xanthomonas</taxon>
    </lineage>
</organism>
<dbReference type="InterPro" id="IPR004360">
    <property type="entry name" value="Glyas_Fos-R_dOase_dom"/>
</dbReference>
<evidence type="ECO:0000313" key="5">
    <source>
        <dbReference type="Proteomes" id="UP000233748"/>
    </source>
</evidence>
<evidence type="ECO:0000259" key="1">
    <source>
        <dbReference type="PROSITE" id="PS51819"/>
    </source>
</evidence>
<keyword evidence="5" id="KW-1185">Reference proteome</keyword>
<evidence type="ECO:0000313" key="4">
    <source>
        <dbReference type="Proteomes" id="UP000233720"/>
    </source>
</evidence>
<dbReference type="InterPro" id="IPR029068">
    <property type="entry name" value="Glyas_Bleomycin-R_OHBP_Dase"/>
</dbReference>
<dbReference type="RefSeq" id="WP_101363066.1">
    <property type="nucleotide sequence ID" value="NZ_PHKV01000002.1"/>
</dbReference>
<dbReference type="AlphaFoldDB" id="A0A2N3RLZ3"/>
<comment type="caution">
    <text evidence="2">The sequence shown here is derived from an EMBL/GenBank/DDBJ whole genome shotgun (WGS) entry which is preliminary data.</text>
</comment>
<dbReference type="PROSITE" id="PS51819">
    <property type="entry name" value="VOC"/>
    <property type="match status" value="1"/>
</dbReference>
<dbReference type="Gene3D" id="3.10.180.10">
    <property type="entry name" value="2,3-Dihydroxybiphenyl 1,2-Dioxygenase, domain 1"/>
    <property type="match status" value="1"/>
</dbReference>